<dbReference type="Pfam" id="PF00392">
    <property type="entry name" value="GntR"/>
    <property type="match status" value="1"/>
</dbReference>
<evidence type="ECO:0000259" key="4">
    <source>
        <dbReference type="PROSITE" id="PS50949"/>
    </source>
</evidence>
<dbReference type="InterPro" id="IPR000524">
    <property type="entry name" value="Tscrpt_reg_HTH_GntR"/>
</dbReference>
<dbReference type="KEGG" id="gji:H1R19_22095"/>
<dbReference type="PANTHER" id="PTHR44846:SF1">
    <property type="entry name" value="MANNOSYL-D-GLYCERATE TRANSPORT_METABOLISM SYSTEM REPRESSOR MNGR-RELATED"/>
    <property type="match status" value="1"/>
</dbReference>
<dbReference type="Gene3D" id="3.40.1410.10">
    <property type="entry name" value="Chorismate lyase-like"/>
    <property type="match status" value="1"/>
</dbReference>
<dbReference type="Proteomes" id="UP000515663">
    <property type="component" value="Chromosome"/>
</dbReference>
<keyword evidence="1" id="KW-0805">Transcription regulation</keyword>
<evidence type="ECO:0000256" key="3">
    <source>
        <dbReference type="ARBA" id="ARBA00023163"/>
    </source>
</evidence>
<reference evidence="6" key="1">
    <citation type="submission" date="2020-07" db="EMBL/GenBank/DDBJ databases">
        <title>novel species isolated from the respiratory tract of Marmot.</title>
        <authorList>
            <person name="Zhang G."/>
        </authorList>
    </citation>
    <scope>NUCLEOTIDE SEQUENCE [LARGE SCALE GENOMIC DNA]</scope>
    <source>
        <strain evidence="6">686</strain>
    </source>
</reference>
<dbReference type="PRINTS" id="PR00035">
    <property type="entry name" value="HTHGNTR"/>
</dbReference>
<evidence type="ECO:0000256" key="1">
    <source>
        <dbReference type="ARBA" id="ARBA00023015"/>
    </source>
</evidence>
<dbReference type="RefSeq" id="WP_188328423.1">
    <property type="nucleotide sequence ID" value="NZ_CP059491.1"/>
</dbReference>
<proteinExistence type="predicted"/>
<dbReference type="InterPro" id="IPR050679">
    <property type="entry name" value="Bact_HTH_transcr_reg"/>
</dbReference>
<name>A0A7D7QZU6_9ACTN</name>
<protein>
    <submittedName>
        <fullName evidence="5">GntR family transcriptional regulator</fullName>
    </submittedName>
</protein>
<organism evidence="5 6">
    <name type="scientific">Gordonia jinghuaiqii</name>
    <dbReference type="NCBI Taxonomy" id="2758710"/>
    <lineage>
        <taxon>Bacteria</taxon>
        <taxon>Bacillati</taxon>
        <taxon>Actinomycetota</taxon>
        <taxon>Actinomycetes</taxon>
        <taxon>Mycobacteriales</taxon>
        <taxon>Gordoniaceae</taxon>
        <taxon>Gordonia</taxon>
    </lineage>
</organism>
<accession>A0A7D7QZU6</accession>
<keyword evidence="2" id="KW-0238">DNA-binding</keyword>
<dbReference type="Pfam" id="PF07702">
    <property type="entry name" value="UTRA"/>
    <property type="match status" value="1"/>
</dbReference>
<dbReference type="SMART" id="SM00345">
    <property type="entry name" value="HTH_GNTR"/>
    <property type="match status" value="1"/>
</dbReference>
<dbReference type="InterPro" id="IPR036388">
    <property type="entry name" value="WH-like_DNA-bd_sf"/>
</dbReference>
<dbReference type="PANTHER" id="PTHR44846">
    <property type="entry name" value="MANNOSYL-D-GLYCERATE TRANSPORT/METABOLISM SYSTEM REPRESSOR MNGR-RELATED"/>
    <property type="match status" value="1"/>
</dbReference>
<dbReference type="GO" id="GO:0003700">
    <property type="term" value="F:DNA-binding transcription factor activity"/>
    <property type="evidence" value="ECO:0007669"/>
    <property type="project" value="InterPro"/>
</dbReference>
<feature type="domain" description="HTH gntR-type" evidence="4">
    <location>
        <begin position="5"/>
        <end position="72"/>
    </location>
</feature>
<dbReference type="InterPro" id="IPR036390">
    <property type="entry name" value="WH_DNA-bd_sf"/>
</dbReference>
<evidence type="ECO:0000313" key="6">
    <source>
        <dbReference type="Proteomes" id="UP000515663"/>
    </source>
</evidence>
<dbReference type="SUPFAM" id="SSF64288">
    <property type="entry name" value="Chorismate lyase-like"/>
    <property type="match status" value="1"/>
</dbReference>
<dbReference type="InterPro" id="IPR011663">
    <property type="entry name" value="UTRA"/>
</dbReference>
<dbReference type="SMART" id="SM00866">
    <property type="entry name" value="UTRA"/>
    <property type="match status" value="1"/>
</dbReference>
<evidence type="ECO:0000256" key="2">
    <source>
        <dbReference type="ARBA" id="ARBA00023125"/>
    </source>
</evidence>
<dbReference type="GO" id="GO:0003677">
    <property type="term" value="F:DNA binding"/>
    <property type="evidence" value="ECO:0007669"/>
    <property type="project" value="UniProtKB-KW"/>
</dbReference>
<keyword evidence="3" id="KW-0804">Transcription</keyword>
<dbReference type="PROSITE" id="PS50949">
    <property type="entry name" value="HTH_GNTR"/>
    <property type="match status" value="1"/>
</dbReference>
<dbReference type="EMBL" id="CP059491">
    <property type="protein sequence ID" value="QMT01471.1"/>
    <property type="molecule type" value="Genomic_DNA"/>
</dbReference>
<dbReference type="AlphaFoldDB" id="A0A7D7QZU6"/>
<dbReference type="Gene3D" id="1.10.10.10">
    <property type="entry name" value="Winged helix-like DNA-binding domain superfamily/Winged helix DNA-binding domain"/>
    <property type="match status" value="1"/>
</dbReference>
<dbReference type="SUPFAM" id="SSF46785">
    <property type="entry name" value="Winged helix' DNA-binding domain"/>
    <property type="match status" value="1"/>
</dbReference>
<dbReference type="InterPro" id="IPR028978">
    <property type="entry name" value="Chorismate_lyase_/UTRA_dom_sf"/>
</dbReference>
<sequence length="239" mass="26349">MSDANTALPGLPARLEAVWLQSAQAGSPMPGEPALAERLAASRPAVREALVRLEERGYIRRRKGADTIINRRLLDVSARIDEQVDRSELIASTGRRASMVVVESRLDVPTSEERTQYELEPDSRLLRTTKVWFADDEPVIRANDSIVLPPGAAAQIDATRPVFDIAADVGVGPTEWEIVYPSATATSPRDARLLDLPEGHPALTMEVVGVARSGRTAYWASELHSTHNFQHTMIRLVRR</sequence>
<dbReference type="GO" id="GO:0045892">
    <property type="term" value="P:negative regulation of DNA-templated transcription"/>
    <property type="evidence" value="ECO:0007669"/>
    <property type="project" value="TreeGrafter"/>
</dbReference>
<evidence type="ECO:0000313" key="5">
    <source>
        <dbReference type="EMBL" id="QMT01471.1"/>
    </source>
</evidence>
<keyword evidence="6" id="KW-1185">Reference proteome</keyword>
<gene>
    <name evidence="5" type="ORF">H1R19_22095</name>
</gene>